<organism evidence="2 3">
    <name type="scientific">Actinomadura viridis</name>
    <dbReference type="NCBI Taxonomy" id="58110"/>
    <lineage>
        <taxon>Bacteria</taxon>
        <taxon>Bacillati</taxon>
        <taxon>Actinomycetota</taxon>
        <taxon>Actinomycetes</taxon>
        <taxon>Streptosporangiales</taxon>
        <taxon>Thermomonosporaceae</taxon>
        <taxon>Actinomadura</taxon>
    </lineage>
</organism>
<sequence length="109" mass="12095">MHDYTRVLRCGACGGGVVEHHSHDCWDTGDHSSWDMYWWWRIDPADMGVVTELAARCPAPLDSGCGCEVHRGLGQAGPPRQAPPRETPYEQGPVPETRVRMDGGVPRWA</sequence>
<name>A0A931DBR8_9ACTN</name>
<reference evidence="2" key="1">
    <citation type="submission" date="2020-11" db="EMBL/GenBank/DDBJ databases">
        <title>Sequencing the genomes of 1000 actinobacteria strains.</title>
        <authorList>
            <person name="Klenk H.-P."/>
        </authorList>
    </citation>
    <scope>NUCLEOTIDE SEQUENCE</scope>
    <source>
        <strain evidence="2">DSM 43175</strain>
    </source>
</reference>
<dbReference type="RefSeq" id="WP_197009171.1">
    <property type="nucleotide sequence ID" value="NZ_BAABES010000017.1"/>
</dbReference>
<evidence type="ECO:0000313" key="2">
    <source>
        <dbReference type="EMBL" id="MBG6086122.1"/>
    </source>
</evidence>
<evidence type="ECO:0000313" key="3">
    <source>
        <dbReference type="Proteomes" id="UP000614047"/>
    </source>
</evidence>
<evidence type="ECO:0000256" key="1">
    <source>
        <dbReference type="SAM" id="MobiDB-lite"/>
    </source>
</evidence>
<keyword evidence="3" id="KW-1185">Reference proteome</keyword>
<protein>
    <submittedName>
        <fullName evidence="2">Uncharacterized protein</fullName>
    </submittedName>
</protein>
<dbReference type="Proteomes" id="UP000614047">
    <property type="component" value="Unassembled WGS sequence"/>
</dbReference>
<accession>A0A931DBR8</accession>
<feature type="region of interest" description="Disordered" evidence="1">
    <location>
        <begin position="72"/>
        <end position="109"/>
    </location>
</feature>
<dbReference type="AlphaFoldDB" id="A0A931DBR8"/>
<gene>
    <name evidence="2" type="ORF">IW256_000235</name>
</gene>
<comment type="caution">
    <text evidence="2">The sequence shown here is derived from an EMBL/GenBank/DDBJ whole genome shotgun (WGS) entry which is preliminary data.</text>
</comment>
<dbReference type="EMBL" id="JADOUA010000001">
    <property type="protein sequence ID" value="MBG6086122.1"/>
    <property type="molecule type" value="Genomic_DNA"/>
</dbReference>
<proteinExistence type="predicted"/>